<keyword evidence="6" id="KW-1185">Reference proteome</keyword>
<dbReference type="Proteomes" id="UP001446205">
    <property type="component" value="Unassembled WGS sequence"/>
</dbReference>
<comment type="caution">
    <text evidence="5">The sequence shown here is derived from an EMBL/GenBank/DDBJ whole genome shotgun (WGS) entry which is preliminary data.</text>
</comment>
<keyword evidence="3 5" id="KW-0067">ATP-binding</keyword>
<organism evidence="5 6">
    <name type="scientific">Thermithiobacillus plumbiphilus</name>
    <dbReference type="NCBI Taxonomy" id="1729899"/>
    <lineage>
        <taxon>Bacteria</taxon>
        <taxon>Pseudomonadati</taxon>
        <taxon>Pseudomonadota</taxon>
        <taxon>Acidithiobacillia</taxon>
        <taxon>Acidithiobacillales</taxon>
        <taxon>Thermithiobacillaceae</taxon>
        <taxon>Thermithiobacillus</taxon>
    </lineage>
</organism>
<dbReference type="Pfam" id="PF00005">
    <property type="entry name" value="ABC_tran"/>
    <property type="match status" value="1"/>
</dbReference>
<keyword evidence="1" id="KW-0813">Transport</keyword>
<protein>
    <submittedName>
        <fullName evidence="5">ABC transporter ATP-binding protein</fullName>
    </submittedName>
</protein>
<gene>
    <name evidence="5" type="ORF">WOB96_11875</name>
</gene>
<dbReference type="PANTHER" id="PTHR42939:SF1">
    <property type="entry name" value="ABC TRANSPORTER ATP-BINDING PROTEIN ALBC-RELATED"/>
    <property type="match status" value="1"/>
</dbReference>
<evidence type="ECO:0000313" key="6">
    <source>
        <dbReference type="Proteomes" id="UP001446205"/>
    </source>
</evidence>
<dbReference type="GO" id="GO:0005524">
    <property type="term" value="F:ATP binding"/>
    <property type="evidence" value="ECO:0007669"/>
    <property type="project" value="UniProtKB-KW"/>
</dbReference>
<dbReference type="SUPFAM" id="SSF52540">
    <property type="entry name" value="P-loop containing nucleoside triphosphate hydrolases"/>
    <property type="match status" value="1"/>
</dbReference>
<dbReference type="InterPro" id="IPR051782">
    <property type="entry name" value="ABC_Transporter_VariousFunc"/>
</dbReference>
<dbReference type="SMART" id="SM00382">
    <property type="entry name" value="AAA"/>
    <property type="match status" value="1"/>
</dbReference>
<evidence type="ECO:0000256" key="3">
    <source>
        <dbReference type="ARBA" id="ARBA00022840"/>
    </source>
</evidence>
<evidence type="ECO:0000256" key="1">
    <source>
        <dbReference type="ARBA" id="ARBA00022448"/>
    </source>
</evidence>
<evidence type="ECO:0000313" key="5">
    <source>
        <dbReference type="EMBL" id="MEK8090456.1"/>
    </source>
</evidence>
<evidence type="ECO:0000259" key="4">
    <source>
        <dbReference type="PROSITE" id="PS50893"/>
    </source>
</evidence>
<dbReference type="PANTHER" id="PTHR42939">
    <property type="entry name" value="ABC TRANSPORTER ATP-BINDING PROTEIN ALBC-RELATED"/>
    <property type="match status" value="1"/>
</dbReference>
<accession>A0ABU9DA99</accession>
<dbReference type="InterPro" id="IPR003593">
    <property type="entry name" value="AAA+_ATPase"/>
</dbReference>
<evidence type="ECO:0000256" key="2">
    <source>
        <dbReference type="ARBA" id="ARBA00022741"/>
    </source>
</evidence>
<proteinExistence type="predicted"/>
<dbReference type="InterPro" id="IPR003439">
    <property type="entry name" value="ABC_transporter-like_ATP-bd"/>
</dbReference>
<sequence length="310" mass="34318">MSIPAIELDNLQKIYRDKRFRAVTALGGVSLRVDPGEAFGFVGPNGAGKSTTIKILTGILRPSGGEALIQGMDVQDHRARRQLGYVPENPYLYDYLSPLEMLRIGARMRGMARSGLKAHCMDWLEQFGLAAVAKKRIRHLSKGMTQRVALAHALVGNPQLLILDEPLSGLDPLWRQTVVNILMAYRRQGGTIFFSSHILSDVEQLGDRFGIIHKGRLRTLGSPAELRGGRSKESLVVSQGESPLPEAARRPDGNWEQQVQAASLWAHLQMLQAAGHQILEIRPVGLRLEQTFMQFIQMEDIKDASATPVT</sequence>
<reference evidence="5 6" key="1">
    <citation type="submission" date="2024-04" db="EMBL/GenBank/DDBJ databases">
        <authorList>
            <person name="Abashina T."/>
            <person name="Shaikin A."/>
        </authorList>
    </citation>
    <scope>NUCLEOTIDE SEQUENCE [LARGE SCALE GENOMIC DNA]</scope>
    <source>
        <strain evidence="5 6">AAFK</strain>
    </source>
</reference>
<keyword evidence="2" id="KW-0547">Nucleotide-binding</keyword>
<dbReference type="CDD" id="cd03230">
    <property type="entry name" value="ABC_DR_subfamily_A"/>
    <property type="match status" value="1"/>
</dbReference>
<dbReference type="InterPro" id="IPR027417">
    <property type="entry name" value="P-loop_NTPase"/>
</dbReference>
<dbReference type="EMBL" id="JBBPCO010000012">
    <property type="protein sequence ID" value="MEK8090456.1"/>
    <property type="molecule type" value="Genomic_DNA"/>
</dbReference>
<feature type="domain" description="ABC transporter" evidence="4">
    <location>
        <begin position="6"/>
        <end position="239"/>
    </location>
</feature>
<dbReference type="Gene3D" id="3.40.50.300">
    <property type="entry name" value="P-loop containing nucleotide triphosphate hydrolases"/>
    <property type="match status" value="1"/>
</dbReference>
<dbReference type="PROSITE" id="PS50893">
    <property type="entry name" value="ABC_TRANSPORTER_2"/>
    <property type="match status" value="1"/>
</dbReference>
<dbReference type="RefSeq" id="WP_341371512.1">
    <property type="nucleotide sequence ID" value="NZ_JBBPCO010000012.1"/>
</dbReference>
<name>A0ABU9DA99_9PROT</name>